<sequence>MKTTVEYLDAVKSRLNLPSDYAAAKALNVTRAAVSKYRLGHASFDDTTSLRVAEILEIQPFEVIAAANVERARDEETRSLWESAWGKAVGATVGQNSAVCAGGSSVVPTPSKSAKKRGKSASIYVM</sequence>
<gene>
    <name evidence="1" type="ORF">VSR83_28500</name>
</gene>
<dbReference type="Proteomes" id="UP001392318">
    <property type="component" value="Unassembled WGS sequence"/>
</dbReference>
<name>A0ACC6RQG9_9BURK</name>
<reference evidence="1" key="1">
    <citation type="submission" date="2024-01" db="EMBL/GenBank/DDBJ databases">
        <title>The diversity of rhizobia nodulating Mimosa spp. in eleven states of Brazil covering several biomes is determined by host plant, location, and edaphic factors.</title>
        <authorList>
            <person name="Rouws L."/>
            <person name="Barauna A."/>
            <person name="Beukes C."/>
            <person name="De Faria S.M."/>
            <person name="Gross E."/>
            <person name="Dos Reis Junior F.B."/>
            <person name="Simon M."/>
            <person name="Maluk M."/>
            <person name="Odee D.W."/>
            <person name="Kenicer G."/>
            <person name="Young J.P.W."/>
            <person name="Reis V.M."/>
            <person name="Zilli J."/>
            <person name="James E.K."/>
        </authorList>
    </citation>
    <scope>NUCLEOTIDE SEQUENCE</scope>
    <source>
        <strain evidence="1">JPY452</strain>
    </source>
</reference>
<organism evidence="1 2">
    <name type="scientific">Paraburkholderia unamae</name>
    <dbReference type="NCBI Taxonomy" id="219649"/>
    <lineage>
        <taxon>Bacteria</taxon>
        <taxon>Pseudomonadati</taxon>
        <taxon>Pseudomonadota</taxon>
        <taxon>Betaproteobacteria</taxon>
        <taxon>Burkholderiales</taxon>
        <taxon>Burkholderiaceae</taxon>
        <taxon>Paraburkholderia</taxon>
    </lineage>
</organism>
<keyword evidence="2" id="KW-1185">Reference proteome</keyword>
<accession>A0ACC6RQG9</accession>
<comment type="caution">
    <text evidence="1">The sequence shown here is derived from an EMBL/GenBank/DDBJ whole genome shotgun (WGS) entry which is preliminary data.</text>
</comment>
<evidence type="ECO:0000313" key="2">
    <source>
        <dbReference type="Proteomes" id="UP001392318"/>
    </source>
</evidence>
<evidence type="ECO:0000313" key="1">
    <source>
        <dbReference type="EMBL" id="MEM5403926.1"/>
    </source>
</evidence>
<proteinExistence type="predicted"/>
<protein>
    <submittedName>
        <fullName evidence="1">Uncharacterized protein</fullName>
    </submittedName>
</protein>
<dbReference type="EMBL" id="JAYMRU010000025">
    <property type="protein sequence ID" value="MEM5403926.1"/>
    <property type="molecule type" value="Genomic_DNA"/>
</dbReference>